<dbReference type="Gene3D" id="2.40.30.170">
    <property type="match status" value="1"/>
</dbReference>
<evidence type="ECO:0000256" key="7">
    <source>
        <dbReference type="ARBA" id="ARBA00022989"/>
    </source>
</evidence>
<feature type="coiled-coil region" evidence="10">
    <location>
        <begin position="234"/>
        <end position="261"/>
    </location>
</feature>
<keyword evidence="14" id="KW-1185">Reference proteome</keyword>
<evidence type="ECO:0000256" key="6">
    <source>
        <dbReference type="ARBA" id="ARBA00022692"/>
    </source>
</evidence>
<proteinExistence type="inferred from homology"/>
<dbReference type="InterPro" id="IPR006144">
    <property type="entry name" value="Secretion_HlyD_CS"/>
</dbReference>
<keyword evidence="8 9" id="KW-0472">Membrane</keyword>
<keyword evidence="3 9" id="KW-0813">Transport</keyword>
<evidence type="ECO:0000259" key="12">
    <source>
        <dbReference type="Pfam" id="PF26002"/>
    </source>
</evidence>
<dbReference type="Pfam" id="PF26002">
    <property type="entry name" value="Beta-barrel_AprE"/>
    <property type="match status" value="1"/>
</dbReference>
<dbReference type="PANTHER" id="PTHR30386:SF17">
    <property type="entry name" value="ALKALINE PROTEASE SECRETION PROTEIN APRE"/>
    <property type="match status" value="1"/>
</dbReference>
<keyword evidence="4 9" id="KW-1003">Cell membrane</keyword>
<dbReference type="EMBL" id="LUUK01000230">
    <property type="protein sequence ID" value="OAI11588.1"/>
    <property type="molecule type" value="Genomic_DNA"/>
</dbReference>
<protein>
    <recommendedName>
        <fullName evidence="9">Membrane fusion protein (MFP) family protein</fullName>
    </recommendedName>
</protein>
<dbReference type="GO" id="GO:0005886">
    <property type="term" value="C:plasma membrane"/>
    <property type="evidence" value="ECO:0007669"/>
    <property type="project" value="UniProtKB-SubCell"/>
</dbReference>
<evidence type="ECO:0000256" key="2">
    <source>
        <dbReference type="ARBA" id="ARBA00009477"/>
    </source>
</evidence>
<dbReference type="InterPro" id="IPR058781">
    <property type="entry name" value="HH_AprE-like"/>
</dbReference>
<dbReference type="Pfam" id="PF25994">
    <property type="entry name" value="HH_AprE"/>
    <property type="match status" value="1"/>
</dbReference>
<evidence type="ECO:0000313" key="14">
    <source>
        <dbReference type="Proteomes" id="UP000077628"/>
    </source>
</evidence>
<dbReference type="InterPro" id="IPR058982">
    <property type="entry name" value="Beta-barrel_AprE"/>
</dbReference>
<evidence type="ECO:0000256" key="5">
    <source>
        <dbReference type="ARBA" id="ARBA00022519"/>
    </source>
</evidence>
<feature type="domain" description="AprE-like beta-barrel" evidence="12">
    <location>
        <begin position="332"/>
        <end position="421"/>
    </location>
</feature>
<dbReference type="PRINTS" id="PR01490">
    <property type="entry name" value="RTXTOXIND"/>
</dbReference>
<dbReference type="PROSITE" id="PS00543">
    <property type="entry name" value="HLYD_FAMILY"/>
    <property type="match status" value="1"/>
</dbReference>
<keyword evidence="5 9" id="KW-0997">Cell inner membrane</keyword>
<dbReference type="InterPro" id="IPR050739">
    <property type="entry name" value="MFP"/>
</dbReference>
<comment type="subcellular location">
    <subcellularLocation>
        <location evidence="1 9">Cell inner membrane</location>
        <topology evidence="1 9">Single-pass membrane protein</topology>
    </subcellularLocation>
</comment>
<evidence type="ECO:0000256" key="8">
    <source>
        <dbReference type="ARBA" id="ARBA00023136"/>
    </source>
</evidence>
<keyword evidence="10" id="KW-0175">Coiled coil</keyword>
<sequence length="444" mass="48980">MDVKNLSPSVKPRAAMTPVVDDGPIRLIGVIILLVAFGLFALWSYWAPIDGAALASGVITVKSHRKTVQHLDGGIVNQIFVKDGDIVREGDTLLILDGTEAHSQLEVLRGQSIALSAQLARLEAERDRKARIEFPDNLSRLDDTRVAEARTSETELFSARRVAFEGQISVLKQKINQLSTQIVGIKGQRQSKQALSESYGEEAKDLKELLAEGFADKQRLRDTERNHASNAGDIASLTSQIAAAEIQIGETKLEILQLEKKFQEEVSEKLSEIQSQLYDVNQRLAATADKVSRIEIKAPVSGRVMGLTIHTQGGVVMAGNPILDIVPQQEDLIIDARVSPLDIDRIRLGLVAEVRFSAFKQALTPTTEGKVIHISADRFVDEKADAAYYQAEVELTPESLQKLKNLELVPGMPVEVMIRTGERTVVEYLMQPITDAFARAFRED</sequence>
<keyword evidence="6 9" id="KW-0812">Transmembrane</keyword>
<accession>A0A177N0U5</accession>
<dbReference type="GO" id="GO:0009306">
    <property type="term" value="P:protein secretion"/>
    <property type="evidence" value="ECO:0007669"/>
    <property type="project" value="InterPro"/>
</dbReference>
<evidence type="ECO:0000256" key="9">
    <source>
        <dbReference type="RuleBase" id="RU365093"/>
    </source>
</evidence>
<evidence type="ECO:0000256" key="1">
    <source>
        <dbReference type="ARBA" id="ARBA00004377"/>
    </source>
</evidence>
<gene>
    <name evidence="13" type="ORF">A1355_15950</name>
</gene>
<dbReference type="Proteomes" id="UP000077628">
    <property type="component" value="Unassembled WGS sequence"/>
</dbReference>
<feature type="transmembrane region" description="Helical" evidence="9">
    <location>
        <begin position="25"/>
        <end position="46"/>
    </location>
</feature>
<dbReference type="Gene3D" id="2.40.50.100">
    <property type="match status" value="1"/>
</dbReference>
<evidence type="ECO:0000256" key="3">
    <source>
        <dbReference type="ARBA" id="ARBA00022448"/>
    </source>
</evidence>
<name>A0A177N0U5_9GAMM</name>
<dbReference type="STRING" id="702114.A1355_15950"/>
<keyword evidence="7 9" id="KW-1133">Transmembrane helix</keyword>
<evidence type="ECO:0000259" key="11">
    <source>
        <dbReference type="Pfam" id="PF25994"/>
    </source>
</evidence>
<dbReference type="NCBIfam" id="TIGR01843">
    <property type="entry name" value="type_I_hlyD"/>
    <property type="match status" value="1"/>
</dbReference>
<feature type="domain" description="AprE-like long alpha-helical hairpin" evidence="11">
    <location>
        <begin position="102"/>
        <end position="289"/>
    </location>
</feature>
<comment type="caution">
    <text evidence="13">The sequence shown here is derived from an EMBL/GenBank/DDBJ whole genome shotgun (WGS) entry which is preliminary data.</text>
</comment>
<evidence type="ECO:0000256" key="10">
    <source>
        <dbReference type="SAM" id="Coils"/>
    </source>
</evidence>
<dbReference type="PANTHER" id="PTHR30386">
    <property type="entry name" value="MEMBRANE FUSION SUBUNIT OF EMRAB-TOLC MULTIDRUG EFFLUX PUMP"/>
    <property type="match status" value="1"/>
</dbReference>
<organism evidence="13 14">
    <name type="scientific">Methylomonas koyamae</name>
    <dbReference type="NCBI Taxonomy" id="702114"/>
    <lineage>
        <taxon>Bacteria</taxon>
        <taxon>Pseudomonadati</taxon>
        <taxon>Pseudomonadota</taxon>
        <taxon>Gammaproteobacteria</taxon>
        <taxon>Methylococcales</taxon>
        <taxon>Methylococcaceae</taxon>
        <taxon>Methylomonas</taxon>
    </lineage>
</organism>
<evidence type="ECO:0000256" key="4">
    <source>
        <dbReference type="ARBA" id="ARBA00022475"/>
    </source>
</evidence>
<reference evidence="14" key="1">
    <citation type="submission" date="2016-03" db="EMBL/GenBank/DDBJ databases">
        <authorList>
            <person name="Heylen K."/>
            <person name="De Vos P."/>
            <person name="Vekeman B."/>
        </authorList>
    </citation>
    <scope>NUCLEOTIDE SEQUENCE [LARGE SCALE GENOMIC DNA]</scope>
    <source>
        <strain evidence="14">R-45383</strain>
    </source>
</reference>
<evidence type="ECO:0000313" key="13">
    <source>
        <dbReference type="EMBL" id="OAI11588.1"/>
    </source>
</evidence>
<dbReference type="InterPro" id="IPR010129">
    <property type="entry name" value="T1SS_HlyD"/>
</dbReference>
<comment type="similarity">
    <text evidence="2 9">Belongs to the membrane fusion protein (MFP) (TC 8.A.1) family.</text>
</comment>
<dbReference type="AlphaFoldDB" id="A0A177N0U5"/>